<feature type="signal peptide" evidence="1">
    <location>
        <begin position="1"/>
        <end position="20"/>
    </location>
</feature>
<dbReference type="Proteomes" id="UP000838878">
    <property type="component" value="Chromosome 11"/>
</dbReference>
<keyword evidence="1" id="KW-0732">Signal</keyword>
<reference evidence="2" key="1">
    <citation type="submission" date="2021-12" db="EMBL/GenBank/DDBJ databases">
        <authorList>
            <person name="Martin H S."/>
        </authorList>
    </citation>
    <scope>NUCLEOTIDE SEQUENCE</scope>
</reference>
<organism evidence="2 3">
    <name type="scientific">Brenthis ino</name>
    <name type="common">lesser marbled fritillary</name>
    <dbReference type="NCBI Taxonomy" id="405034"/>
    <lineage>
        <taxon>Eukaryota</taxon>
        <taxon>Metazoa</taxon>
        <taxon>Ecdysozoa</taxon>
        <taxon>Arthropoda</taxon>
        <taxon>Hexapoda</taxon>
        <taxon>Insecta</taxon>
        <taxon>Pterygota</taxon>
        <taxon>Neoptera</taxon>
        <taxon>Endopterygota</taxon>
        <taxon>Lepidoptera</taxon>
        <taxon>Glossata</taxon>
        <taxon>Ditrysia</taxon>
        <taxon>Papilionoidea</taxon>
        <taxon>Nymphalidae</taxon>
        <taxon>Heliconiinae</taxon>
        <taxon>Argynnini</taxon>
        <taxon>Brenthis</taxon>
    </lineage>
</organism>
<keyword evidence="3" id="KW-1185">Reference proteome</keyword>
<dbReference type="OrthoDB" id="7465066at2759"/>
<dbReference type="EMBL" id="OV170231">
    <property type="protein sequence ID" value="CAH0717140.1"/>
    <property type="molecule type" value="Genomic_DNA"/>
</dbReference>
<feature type="chain" id="PRO_5035457949" description="Beta-casein" evidence="1">
    <location>
        <begin position="21"/>
        <end position="213"/>
    </location>
</feature>
<name>A0A8J9UZ63_9NEOP</name>
<dbReference type="AlphaFoldDB" id="A0A8J9UZ63"/>
<evidence type="ECO:0000313" key="2">
    <source>
        <dbReference type="EMBL" id="CAH0717140.1"/>
    </source>
</evidence>
<accession>A0A8J9UZ63</accession>
<gene>
    <name evidence="2" type="ORF">BINO364_LOCUS3779</name>
</gene>
<evidence type="ECO:0000256" key="1">
    <source>
        <dbReference type="SAM" id="SignalP"/>
    </source>
</evidence>
<evidence type="ECO:0000313" key="3">
    <source>
        <dbReference type="Proteomes" id="UP000838878"/>
    </source>
</evidence>
<evidence type="ECO:0008006" key="4">
    <source>
        <dbReference type="Google" id="ProtNLM"/>
    </source>
</evidence>
<protein>
    <recommendedName>
        <fullName evidence="4">Beta-casein</fullName>
    </recommendedName>
</protein>
<proteinExistence type="predicted"/>
<feature type="non-terminal residue" evidence="2">
    <location>
        <position position="213"/>
    </location>
</feature>
<sequence>MKFLYLTLALTIIFSQTVFSRCPRRVIRPNPMMGPFQNIFVPGYNERAMPIRMPNGRLAYEEIKPTNIPVMQLQREIDVSNVRVLQPNNAYPQETIYFKSPEVISQVVPNIPVFPNVPVTAPAPTPVVPMAQLPMALPPAQPEIVYPYPAVQEKSNCPCSACAAPAPLISPFLPSASPISAWAPPTSNLLPPVIPSQSRSQFLRKVPIPPPTL</sequence>